<keyword evidence="1" id="KW-0732">Signal</keyword>
<dbReference type="RefSeq" id="WP_111199600.1">
    <property type="nucleotide sequence ID" value="NZ_QKVK01000008.1"/>
</dbReference>
<protein>
    <recommendedName>
        <fullName evidence="2">Thiol:disulfide interchange protein DsbD N-terminal domain-containing protein</fullName>
    </recommendedName>
</protein>
<dbReference type="AlphaFoldDB" id="A0A2W2C6M8"/>
<evidence type="ECO:0000256" key="1">
    <source>
        <dbReference type="SAM" id="SignalP"/>
    </source>
</evidence>
<dbReference type="Proteomes" id="UP000248795">
    <property type="component" value="Unassembled WGS sequence"/>
</dbReference>
<keyword evidence="4" id="KW-1185">Reference proteome</keyword>
<dbReference type="EMBL" id="QKVK01000008">
    <property type="protein sequence ID" value="PZF75793.1"/>
    <property type="molecule type" value="Genomic_DNA"/>
</dbReference>
<dbReference type="Pfam" id="PF11412">
    <property type="entry name" value="DsbD_N"/>
    <property type="match status" value="1"/>
</dbReference>
<proteinExistence type="predicted"/>
<sequence>MWNRLLAGLLCLVLAAFAARADEKPYRVSLIGDGFDGTSWHTGVLVELAPGWKTYWRMPGDSGVPPDFTWTPSQPARIEVGYPTPARHADKSGEAVGYDREVLFPVTVTPDKPGDIDLKLDLFFGVCKDICIPAQASASVSLGTSARDPLGSLRVDTARAALPTPGDAVTAAEVVTRDGKPALQLTLKERPEDIFVESTTSAYFRAPVFSDDGRQALLPIGSLGDASKLKGQALTITYLTGGKGHEQTLMLP</sequence>
<feature type="domain" description="Thiol:disulfide interchange protein DsbD N-terminal" evidence="2">
    <location>
        <begin position="42"/>
        <end position="137"/>
    </location>
</feature>
<comment type="caution">
    <text evidence="3">The sequence shown here is derived from an EMBL/GenBank/DDBJ whole genome shotgun (WGS) entry which is preliminary data.</text>
</comment>
<evidence type="ECO:0000259" key="2">
    <source>
        <dbReference type="Pfam" id="PF11412"/>
    </source>
</evidence>
<evidence type="ECO:0000313" key="4">
    <source>
        <dbReference type="Proteomes" id="UP000248795"/>
    </source>
</evidence>
<feature type="signal peptide" evidence="1">
    <location>
        <begin position="1"/>
        <end position="21"/>
    </location>
</feature>
<name>A0A2W2C6M8_9HYPH</name>
<gene>
    <name evidence="3" type="ORF">DK847_16340</name>
</gene>
<evidence type="ECO:0000313" key="3">
    <source>
        <dbReference type="EMBL" id="PZF75793.1"/>
    </source>
</evidence>
<dbReference type="InterPro" id="IPR028250">
    <property type="entry name" value="DsbDN"/>
</dbReference>
<organism evidence="3 4">
    <name type="scientific">Aestuariivirga litoralis</name>
    <dbReference type="NCBI Taxonomy" id="2650924"/>
    <lineage>
        <taxon>Bacteria</taxon>
        <taxon>Pseudomonadati</taxon>
        <taxon>Pseudomonadota</taxon>
        <taxon>Alphaproteobacteria</taxon>
        <taxon>Hyphomicrobiales</taxon>
        <taxon>Aestuariivirgaceae</taxon>
        <taxon>Aestuariivirga</taxon>
    </lineage>
</organism>
<feature type="chain" id="PRO_5015849094" description="Thiol:disulfide interchange protein DsbD N-terminal domain-containing protein" evidence="1">
    <location>
        <begin position="22"/>
        <end position="252"/>
    </location>
</feature>
<accession>A0A2W2C6M8</accession>
<reference evidence="4" key="1">
    <citation type="submission" date="2018-06" db="EMBL/GenBank/DDBJ databases">
        <title>Aestuariibacter litoralis strain KCTC 52945T.</title>
        <authorList>
            <person name="Li X."/>
            <person name="Salam N."/>
            <person name="Li J.-L."/>
            <person name="Chen Y.-M."/>
            <person name="Yang Z.-W."/>
            <person name="Zhang L.-Y."/>
            <person name="Han M.-X."/>
            <person name="Xiao M."/>
            <person name="Li W.-J."/>
        </authorList>
    </citation>
    <scope>NUCLEOTIDE SEQUENCE [LARGE SCALE GENOMIC DNA]</scope>
    <source>
        <strain evidence="4">KCTC 52945</strain>
    </source>
</reference>